<protein>
    <submittedName>
        <fullName evidence="1">LysM domain-containing protein</fullName>
    </submittedName>
</protein>
<name>A0A0L9YAL6_CLOBO</name>
<comment type="caution">
    <text evidence="1">The sequence shown here is derived from an EMBL/GenBank/DDBJ whole genome shotgun (WGS) entry which is preliminary data.</text>
</comment>
<evidence type="ECO:0000313" key="1">
    <source>
        <dbReference type="EMBL" id="NFF87664.1"/>
    </source>
</evidence>
<dbReference type="RefSeq" id="WP_053342036.1">
    <property type="nucleotide sequence ID" value="NZ_LFPG01000004.1"/>
</dbReference>
<dbReference type="OrthoDB" id="2941457at2"/>
<dbReference type="EMBL" id="SWOV01000014">
    <property type="protein sequence ID" value="NFF87664.1"/>
    <property type="molecule type" value="Genomic_DNA"/>
</dbReference>
<evidence type="ECO:0000313" key="2">
    <source>
        <dbReference type="Proteomes" id="UP000476820"/>
    </source>
</evidence>
<sequence>MNSYITKTGDTFDSISFNLLGNEKYSVEIMKVNPHLIRTIIFESGVIVKIPKVDIKEESTLPPWK</sequence>
<proteinExistence type="predicted"/>
<dbReference type="AlphaFoldDB" id="A0A0L9YAL6"/>
<dbReference type="Pfam" id="PF05489">
    <property type="entry name" value="Phage_tail_X"/>
    <property type="match status" value="1"/>
</dbReference>
<dbReference type="InterPro" id="IPR008861">
    <property type="entry name" value="GpX-like"/>
</dbReference>
<accession>A0A0L9YAL6</accession>
<gene>
    <name evidence="1" type="ORF">FC774_07220</name>
</gene>
<organism evidence="1 2">
    <name type="scientific">Clostridium botulinum</name>
    <dbReference type="NCBI Taxonomy" id="1491"/>
    <lineage>
        <taxon>Bacteria</taxon>
        <taxon>Bacillati</taxon>
        <taxon>Bacillota</taxon>
        <taxon>Clostridia</taxon>
        <taxon>Eubacteriales</taxon>
        <taxon>Clostridiaceae</taxon>
        <taxon>Clostridium</taxon>
    </lineage>
</organism>
<reference evidence="1 2" key="1">
    <citation type="submission" date="2019-04" db="EMBL/GenBank/DDBJ databases">
        <title>Genome sequencing of Clostridium botulinum Groups I-IV and Clostridium butyricum.</title>
        <authorList>
            <person name="Brunt J."/>
            <person name="Van Vliet A.H.M."/>
            <person name="Stringer S.C."/>
            <person name="Carter A.T."/>
            <person name="Peck M.W."/>
        </authorList>
    </citation>
    <scope>NUCLEOTIDE SEQUENCE [LARGE SCALE GENOMIC DNA]</scope>
    <source>
        <strain evidence="1 2">1605</strain>
    </source>
</reference>
<dbReference type="Proteomes" id="UP000476820">
    <property type="component" value="Unassembled WGS sequence"/>
</dbReference>